<dbReference type="InterPro" id="IPR000182">
    <property type="entry name" value="GNAT_dom"/>
</dbReference>
<evidence type="ECO:0000313" key="2">
    <source>
        <dbReference type="EMBL" id="ODM02751.1"/>
    </source>
</evidence>
<sequence length="157" mass="16923">MKDIIIVDNKLQPEDFIRLRLEAGFMETPMEQAEKALSNGLFTASAMCGDKIVGMGRLIGDGSMYWYIQDVAVMPAYQGRGIGKAIVTRLISYAEANSLPGSKASIGLIAAKGKEPFYEKMGFTKHPHDISGAGMTRKFIAPGNEPKPNGLGLGNGR</sequence>
<evidence type="ECO:0000259" key="1">
    <source>
        <dbReference type="PROSITE" id="PS51186"/>
    </source>
</evidence>
<keyword evidence="2" id="KW-0808">Transferase</keyword>
<feature type="domain" description="N-acetyltransferase" evidence="1">
    <location>
        <begin position="4"/>
        <end position="140"/>
    </location>
</feature>
<dbReference type="EMBL" id="MCGI01000008">
    <property type="protein sequence ID" value="ODM02751.1"/>
    <property type="molecule type" value="Genomic_DNA"/>
</dbReference>
<accession>A0A1E3A2X6</accession>
<dbReference type="PATRIC" id="fig|1432052.3.peg.6608"/>
<dbReference type="RefSeq" id="WP_069159355.1">
    <property type="nucleotide sequence ID" value="NZ_DBFYTC010000183.1"/>
</dbReference>
<dbReference type="AlphaFoldDB" id="A0A1E3A2X6"/>
<evidence type="ECO:0000313" key="3">
    <source>
        <dbReference type="Proteomes" id="UP000095003"/>
    </source>
</evidence>
<dbReference type="SUPFAM" id="SSF55729">
    <property type="entry name" value="Acyl-CoA N-acyltransferases (Nat)"/>
    <property type="match status" value="1"/>
</dbReference>
<comment type="caution">
    <text evidence="2">The sequence shown here is derived from an EMBL/GenBank/DDBJ whole genome shotgun (WGS) entry which is preliminary data.</text>
</comment>
<dbReference type="InterPro" id="IPR053144">
    <property type="entry name" value="Acetyltransferase_Butenolide"/>
</dbReference>
<dbReference type="InterPro" id="IPR016181">
    <property type="entry name" value="Acyl_CoA_acyltransferase"/>
</dbReference>
<gene>
    <name evidence="2" type="ORF">BEH84_05982</name>
</gene>
<dbReference type="Pfam" id="PF13673">
    <property type="entry name" value="Acetyltransf_10"/>
    <property type="match status" value="1"/>
</dbReference>
<dbReference type="GO" id="GO:0016747">
    <property type="term" value="F:acyltransferase activity, transferring groups other than amino-acyl groups"/>
    <property type="evidence" value="ECO:0007669"/>
    <property type="project" value="InterPro"/>
</dbReference>
<proteinExistence type="predicted"/>
<organism evidence="2 3">
    <name type="scientific">Eisenbergiella tayi</name>
    <dbReference type="NCBI Taxonomy" id="1432052"/>
    <lineage>
        <taxon>Bacteria</taxon>
        <taxon>Bacillati</taxon>
        <taxon>Bacillota</taxon>
        <taxon>Clostridia</taxon>
        <taxon>Lachnospirales</taxon>
        <taxon>Lachnospiraceae</taxon>
        <taxon>Eisenbergiella</taxon>
    </lineage>
</organism>
<dbReference type="PANTHER" id="PTHR43233">
    <property type="entry name" value="FAMILY N-ACETYLTRANSFERASE, PUTATIVE (AFU_ORTHOLOGUE AFUA_6G03350)-RELATED"/>
    <property type="match status" value="1"/>
</dbReference>
<protein>
    <submittedName>
        <fullName evidence="2">Acetyltransferase (GNAT) family protein</fullName>
    </submittedName>
</protein>
<dbReference type="PANTHER" id="PTHR43233:SF1">
    <property type="entry name" value="FAMILY N-ACETYLTRANSFERASE, PUTATIVE (AFU_ORTHOLOGUE AFUA_6G03350)-RELATED"/>
    <property type="match status" value="1"/>
</dbReference>
<reference evidence="2 3" key="1">
    <citation type="submission" date="2016-07" db="EMBL/GenBank/DDBJ databases">
        <title>Characterization of isolates of Eisenbergiella tayi derived from blood cultures, using whole genome sequencing.</title>
        <authorList>
            <person name="Burdz T."/>
            <person name="Wiebe D."/>
            <person name="Huynh C."/>
            <person name="Bernard K."/>
        </authorList>
    </citation>
    <scope>NUCLEOTIDE SEQUENCE [LARGE SCALE GENOMIC DNA]</scope>
    <source>
        <strain evidence="2 3">NML 120489</strain>
    </source>
</reference>
<dbReference type="PROSITE" id="PS51186">
    <property type="entry name" value="GNAT"/>
    <property type="match status" value="1"/>
</dbReference>
<dbReference type="Gene3D" id="3.40.630.30">
    <property type="match status" value="1"/>
</dbReference>
<dbReference type="GeneID" id="93300904"/>
<dbReference type="Proteomes" id="UP000095003">
    <property type="component" value="Unassembled WGS sequence"/>
</dbReference>
<dbReference type="CDD" id="cd04301">
    <property type="entry name" value="NAT_SF"/>
    <property type="match status" value="1"/>
</dbReference>
<name>A0A1E3A2X6_9FIRM</name>